<gene>
    <name evidence="5" type="ORF">SCE1572_23185</name>
</gene>
<dbReference type="PROSITE" id="PS00018">
    <property type="entry name" value="EF_HAND_1"/>
    <property type="match status" value="1"/>
</dbReference>
<proteinExistence type="predicted"/>
<dbReference type="KEGG" id="scu:SCE1572_23185"/>
<name>S4XYY2_SORCE</name>
<feature type="signal peptide" evidence="4">
    <location>
        <begin position="1"/>
        <end position="27"/>
    </location>
</feature>
<dbReference type="PANTHER" id="PTHR23422">
    <property type="entry name" value="DIPEPTIDYL PEPTIDASE III-RELATED"/>
    <property type="match status" value="1"/>
</dbReference>
<accession>S4XYY2</accession>
<dbReference type="PANTHER" id="PTHR23422:SF9">
    <property type="entry name" value="ZN-DEPENDENT HYDROLASE"/>
    <property type="match status" value="1"/>
</dbReference>
<dbReference type="GO" id="GO:0005737">
    <property type="term" value="C:cytoplasm"/>
    <property type="evidence" value="ECO:0007669"/>
    <property type="project" value="TreeGrafter"/>
</dbReference>
<evidence type="ECO:0000256" key="3">
    <source>
        <dbReference type="SAM" id="MobiDB-lite"/>
    </source>
</evidence>
<organism evidence="5 6">
    <name type="scientific">Sorangium cellulosum So0157-2</name>
    <dbReference type="NCBI Taxonomy" id="1254432"/>
    <lineage>
        <taxon>Bacteria</taxon>
        <taxon>Pseudomonadati</taxon>
        <taxon>Myxococcota</taxon>
        <taxon>Polyangia</taxon>
        <taxon>Polyangiales</taxon>
        <taxon>Polyangiaceae</taxon>
        <taxon>Sorangium</taxon>
    </lineage>
</organism>
<dbReference type="EMBL" id="CP003969">
    <property type="protein sequence ID" value="AGP37130.1"/>
    <property type="molecule type" value="Genomic_DNA"/>
</dbReference>
<dbReference type="STRING" id="1254432.SCE1572_23185"/>
<dbReference type="RefSeq" id="WP_020736564.1">
    <property type="nucleotide sequence ID" value="NC_021658.1"/>
</dbReference>
<keyword evidence="1" id="KW-0479">Metal-binding</keyword>
<reference evidence="5 6" key="1">
    <citation type="journal article" date="2013" name="Sci. Rep.">
        <title>Extraordinary expansion of a Sorangium cellulosum genome from an alkaline milieu.</title>
        <authorList>
            <person name="Han K."/>
            <person name="Li Z.F."/>
            <person name="Peng R."/>
            <person name="Zhu L.P."/>
            <person name="Zhou T."/>
            <person name="Wang L.G."/>
            <person name="Li S.G."/>
            <person name="Zhang X.B."/>
            <person name="Hu W."/>
            <person name="Wu Z.H."/>
            <person name="Qin N."/>
            <person name="Li Y.Z."/>
        </authorList>
    </citation>
    <scope>NUCLEOTIDE SEQUENCE [LARGE SCALE GENOMIC DNA]</scope>
    <source>
        <strain evidence="5 6">So0157-2</strain>
    </source>
</reference>
<keyword evidence="2" id="KW-0378">Hydrolase</keyword>
<dbReference type="InterPro" id="IPR018247">
    <property type="entry name" value="EF_Hand_1_Ca_BS"/>
</dbReference>
<evidence type="ECO:0000256" key="2">
    <source>
        <dbReference type="ARBA" id="ARBA00022801"/>
    </source>
</evidence>
<dbReference type="AlphaFoldDB" id="S4XYY2"/>
<feature type="chain" id="PRO_5004534031" description="EF-hand domain-containing protein" evidence="4">
    <location>
        <begin position="28"/>
        <end position="692"/>
    </location>
</feature>
<keyword evidence="4" id="KW-0732">Signal</keyword>
<dbReference type="eggNOG" id="ENOG5032KGU">
    <property type="taxonomic scope" value="Bacteria"/>
</dbReference>
<dbReference type="HOGENOM" id="CLU_398418_0_0_7"/>
<evidence type="ECO:0000256" key="4">
    <source>
        <dbReference type="SAM" id="SignalP"/>
    </source>
</evidence>
<protein>
    <recommendedName>
        <fullName evidence="7">EF-hand domain-containing protein</fullName>
    </recommendedName>
</protein>
<evidence type="ECO:0000313" key="5">
    <source>
        <dbReference type="EMBL" id="AGP37130.1"/>
    </source>
</evidence>
<dbReference type="Proteomes" id="UP000014803">
    <property type="component" value="Chromosome"/>
</dbReference>
<dbReference type="OrthoDB" id="5481805at2"/>
<feature type="region of interest" description="Disordered" evidence="3">
    <location>
        <begin position="31"/>
        <end position="59"/>
    </location>
</feature>
<evidence type="ECO:0000313" key="6">
    <source>
        <dbReference type="Proteomes" id="UP000014803"/>
    </source>
</evidence>
<dbReference type="InterPro" id="IPR039461">
    <property type="entry name" value="Peptidase_M49"/>
</dbReference>
<dbReference type="PATRIC" id="fig|1254432.3.peg.5252"/>
<evidence type="ECO:0008006" key="7">
    <source>
        <dbReference type="Google" id="ProtNLM"/>
    </source>
</evidence>
<dbReference type="GO" id="GO:0046872">
    <property type="term" value="F:metal ion binding"/>
    <property type="evidence" value="ECO:0007669"/>
    <property type="project" value="UniProtKB-KW"/>
</dbReference>
<dbReference type="GO" id="GO:0008239">
    <property type="term" value="F:dipeptidyl-peptidase activity"/>
    <property type="evidence" value="ECO:0007669"/>
    <property type="project" value="TreeGrafter"/>
</dbReference>
<sequence>MKTALPTPASRAPLAALAGLAALAAEAACVQPHAPPPAEPPKAAEPAPPAAQAAPSAPPFGQIPRLDLNRIAVELDLPLFWIGDRNGSGAVEPDEVAALWHHAKAPAWVAAGAFTPEFTSAYAAMLKIKAEGHPRAGLDEAEQRRRDAVLAELAAGRPSLLRSDFRGASAEDRAIVGHLLKVAALIDQIHAKQLGAAGMADKIPADDPASRALFWRNQGPWCEQPKTRNDPNCNALPGKPPRVSGAYPARLQQDKKFCAALEARRDQQALLSPFTVVVEEGGALKAVPYSEAYKPEMEAVSRELKAAAEAIQSPGEAAFKAYLLAASQAFLDNRWELADEPWSKMNAENSAWYLRVGPDETYWEPCSRKAGFHVSFARINQESLAWQKKLDPAKADMEGAFAKLAGAPYKERKVAFHLPDFIDVVLNAGDSRAATGGTAGQSLPNWGRVATEGRGRTVAMVNLDDDDSRAALREAAASLLCKATMESVSLEGPVATLGTVLHEAAHNLGPTQNYKVKGRTDNETFGGPLATMLEELKAQTGAVFFTGWLAQRGVLDPALARMAETLEVFWALRQVGQGMYTADGEPRPYGQLAAIQLGSLLDAGALGFYRGEAAANGADMGCFAIQADKLPAAAEALARTVLGIKARGDKAAAQRLRDDYVEKEGAWKALRGVIEERMQRVPLGSLVYAIEL</sequence>
<evidence type="ECO:0000256" key="1">
    <source>
        <dbReference type="ARBA" id="ARBA00022723"/>
    </source>
</evidence>